<protein>
    <submittedName>
        <fullName evidence="1">7281_t:CDS:1</fullName>
    </submittedName>
</protein>
<comment type="caution">
    <text evidence="1">The sequence shown here is derived from an EMBL/GenBank/DDBJ whole genome shotgun (WGS) entry which is preliminary data.</text>
</comment>
<proteinExistence type="predicted"/>
<evidence type="ECO:0000313" key="2">
    <source>
        <dbReference type="Proteomes" id="UP000789860"/>
    </source>
</evidence>
<accession>A0ACA9KPZ8</accession>
<evidence type="ECO:0000313" key="1">
    <source>
        <dbReference type="EMBL" id="CAG8483869.1"/>
    </source>
</evidence>
<keyword evidence="2" id="KW-1185">Reference proteome</keyword>
<dbReference type="Proteomes" id="UP000789860">
    <property type="component" value="Unassembled WGS sequence"/>
</dbReference>
<reference evidence="1" key="1">
    <citation type="submission" date="2021-06" db="EMBL/GenBank/DDBJ databases">
        <authorList>
            <person name="Kallberg Y."/>
            <person name="Tangrot J."/>
            <person name="Rosling A."/>
        </authorList>
    </citation>
    <scope>NUCLEOTIDE SEQUENCE</scope>
    <source>
        <strain evidence="1">AU212A</strain>
    </source>
</reference>
<organism evidence="1 2">
    <name type="scientific">Scutellospora calospora</name>
    <dbReference type="NCBI Taxonomy" id="85575"/>
    <lineage>
        <taxon>Eukaryota</taxon>
        <taxon>Fungi</taxon>
        <taxon>Fungi incertae sedis</taxon>
        <taxon>Mucoromycota</taxon>
        <taxon>Glomeromycotina</taxon>
        <taxon>Glomeromycetes</taxon>
        <taxon>Diversisporales</taxon>
        <taxon>Gigasporaceae</taxon>
        <taxon>Scutellospora</taxon>
    </lineage>
</organism>
<name>A0ACA9KPZ8_9GLOM</name>
<dbReference type="EMBL" id="CAJVPM010002301">
    <property type="protein sequence ID" value="CAG8483869.1"/>
    <property type="molecule type" value="Genomic_DNA"/>
</dbReference>
<gene>
    <name evidence="1" type="ORF">SCALOS_LOCUS2540</name>
</gene>
<sequence>MTNDFEEPFFADEQTQTLDPNISTKLPSPFDNLKISSTEILEKITERTPCPKCDKPVKYFCYWCYIFVGCDSKEIPRVKLPIKIDVWDFTFFIIKFLGQKVLLVCGEISCFELIKHNKELDGKSTVAHAKVIAPDDVEIISYLQMPKIKDPDRVLLLYPSPDSKTLQEIPRSSFDKLLIVDGTWRQASNMAKTNPELKNIRKVTIKPQKTLFWRYQNKDENHLSTIEALYYFLKEYNEIYEIPEETINSDNNEYDGRYDNLLWYFKYFYEFIQATYRRQKGKKNFTTRQREGYIRYE</sequence>